<proteinExistence type="predicted"/>
<dbReference type="InterPro" id="IPR016024">
    <property type="entry name" value="ARM-type_fold"/>
</dbReference>
<evidence type="ECO:0000313" key="2">
    <source>
        <dbReference type="Proteomes" id="UP000001307"/>
    </source>
</evidence>
<evidence type="ECO:0000313" key="1">
    <source>
        <dbReference type="EMBL" id="CBY18338.1"/>
    </source>
</evidence>
<name>E4X4W9_OIKDI</name>
<sequence length="526" mass="60760">MSLIDQINSMAEDPATLLRFLGDPVVKKRCRLVASETLPYLIKKVNSDFEMYSEVKDEWPDILRILSNGLDGGTLLRLLEMADPMEMCAAVLPYFNIPIREGLLHDLTMYNCSLILSSFYGFNEEYRLVGIEDKDDELDLLYSKNDPLDISNEEVPLAKMKDLLAKNRSFAKALLSQLQIIAIIIDNLTVFRPWQDMKQEIFHLLNEMVIRIAKIPGSESVLRNFDKPVMGRFSEPETIEDRDWNDTFDAFMECSKSLRCHEFFLTSLMSRNYHKIFKFTCEVEGLIVHLLESPLYYVCRYEFLLERWSPLITACLESSKSFLVQAALLVLQRLFKRGGHFLYDDGFWTALCNVAMFFNNRSIRLLTIPVLQLACEKLNPRAAYCLFLRTLTETCPQKVAAFMIPRIKDFLLTPAGRQIDQKLIWDRLLVEDTAELASKADFVIPVLNVIKALELNGQIDAKSVPRCVRYMRFIQDDVAEGRKYYELKLEETKDAEEKKFYAQAMTQIELIGFINNSTLNLMGFGE</sequence>
<reference evidence="1" key="1">
    <citation type="journal article" date="2010" name="Science">
        <title>Plasticity of animal genome architecture unmasked by rapid evolution of a pelagic tunicate.</title>
        <authorList>
            <person name="Denoeud F."/>
            <person name="Henriet S."/>
            <person name="Mungpakdee S."/>
            <person name="Aury J.M."/>
            <person name="Da Silva C."/>
            <person name="Brinkmann H."/>
            <person name="Mikhaleva J."/>
            <person name="Olsen L.C."/>
            <person name="Jubin C."/>
            <person name="Canestro C."/>
            <person name="Bouquet J.M."/>
            <person name="Danks G."/>
            <person name="Poulain J."/>
            <person name="Campsteijn C."/>
            <person name="Adamski M."/>
            <person name="Cross I."/>
            <person name="Yadetie F."/>
            <person name="Muffato M."/>
            <person name="Louis A."/>
            <person name="Butcher S."/>
            <person name="Tsagkogeorga G."/>
            <person name="Konrad A."/>
            <person name="Singh S."/>
            <person name="Jensen M.F."/>
            <person name="Cong E.H."/>
            <person name="Eikeseth-Otteraa H."/>
            <person name="Noel B."/>
            <person name="Anthouard V."/>
            <person name="Porcel B.M."/>
            <person name="Kachouri-Lafond R."/>
            <person name="Nishino A."/>
            <person name="Ugolini M."/>
            <person name="Chourrout P."/>
            <person name="Nishida H."/>
            <person name="Aasland R."/>
            <person name="Huzurbazar S."/>
            <person name="Westhof E."/>
            <person name="Delsuc F."/>
            <person name="Lehrach H."/>
            <person name="Reinhardt R."/>
            <person name="Weissenbach J."/>
            <person name="Roy S.W."/>
            <person name="Artiguenave F."/>
            <person name="Postlethwait J.H."/>
            <person name="Manak J.R."/>
            <person name="Thompson E.M."/>
            <person name="Jaillon O."/>
            <person name="Du Pasquier L."/>
            <person name="Boudinot P."/>
            <person name="Liberles D.A."/>
            <person name="Volff J.N."/>
            <person name="Philippe H."/>
            <person name="Lenhard B."/>
            <person name="Roest Crollius H."/>
            <person name="Wincker P."/>
            <person name="Chourrout D."/>
        </authorList>
    </citation>
    <scope>NUCLEOTIDE SEQUENCE [LARGE SCALE GENOMIC DNA]</scope>
</reference>
<organism evidence="1">
    <name type="scientific">Oikopleura dioica</name>
    <name type="common">Tunicate</name>
    <dbReference type="NCBI Taxonomy" id="34765"/>
    <lineage>
        <taxon>Eukaryota</taxon>
        <taxon>Metazoa</taxon>
        <taxon>Chordata</taxon>
        <taxon>Tunicata</taxon>
        <taxon>Appendicularia</taxon>
        <taxon>Copelata</taxon>
        <taxon>Oikopleuridae</taxon>
        <taxon>Oikopleura</taxon>
    </lineage>
</organism>
<dbReference type="SUPFAM" id="SSF48371">
    <property type="entry name" value="ARM repeat"/>
    <property type="match status" value="1"/>
</dbReference>
<dbReference type="InParanoid" id="E4X4W9"/>
<gene>
    <name evidence="1" type="ORF">GSOID_T00002192001</name>
</gene>
<dbReference type="AlphaFoldDB" id="E4X4W9"/>
<dbReference type="Proteomes" id="UP000001307">
    <property type="component" value="Unassembled WGS sequence"/>
</dbReference>
<protein>
    <submittedName>
        <fullName evidence="1">Uncharacterized protein</fullName>
    </submittedName>
</protein>
<accession>E4X4W9</accession>
<dbReference type="EMBL" id="FN653025">
    <property type="protein sequence ID" value="CBY18338.1"/>
    <property type="molecule type" value="Genomic_DNA"/>
</dbReference>
<dbReference type="OrthoDB" id="10125885at2759"/>
<keyword evidence="2" id="KW-1185">Reference proteome</keyword>